<evidence type="ECO:0000313" key="2">
    <source>
        <dbReference type="Proteomes" id="UP000319700"/>
    </source>
</evidence>
<dbReference type="AlphaFoldDB" id="A0A502EZV1"/>
<dbReference type="Proteomes" id="UP000319700">
    <property type="component" value="Unassembled WGS sequence"/>
</dbReference>
<dbReference type="EMBL" id="RCZH01000005">
    <property type="protein sequence ID" value="TPG41711.1"/>
    <property type="molecule type" value="Genomic_DNA"/>
</dbReference>
<comment type="caution">
    <text evidence="1">The sequence shown here is derived from an EMBL/GenBank/DDBJ whole genome shotgun (WGS) entry which is preliminary data.</text>
</comment>
<keyword evidence="2" id="KW-1185">Reference proteome</keyword>
<dbReference type="RefSeq" id="WP_140506234.1">
    <property type="nucleotide sequence ID" value="NZ_RCZH01000005.1"/>
</dbReference>
<name>A0A502EZV1_9FLAO</name>
<sequence>MNKVLLSFLLIFILNSCNRKKEVEELKKFDKKGNLIVYNEEVYFNMWIKNRNLKVTIIDTFCINQKSKAIRDIKNGKLIYFGFHPREFKKMSKMLSKYGIQIKEHLQRCTRMGTFEPYCYQEEMGKEITRKYGGNFIDSIFKIAQKEYVIENPNVEYMEDGIDLRQKYILNKKI</sequence>
<reference evidence="1 2" key="1">
    <citation type="journal article" date="2019" name="Environ. Microbiol.">
        <title>Species interactions and distinct microbial communities in high Arctic permafrost affected cryosols are associated with the CH4 and CO2 gas fluxes.</title>
        <authorList>
            <person name="Altshuler I."/>
            <person name="Hamel J."/>
            <person name="Turney S."/>
            <person name="Magnuson E."/>
            <person name="Levesque R."/>
            <person name="Greer C."/>
            <person name="Whyte L.G."/>
        </authorList>
    </citation>
    <scope>NUCLEOTIDE SEQUENCE [LARGE SCALE GENOMIC DNA]</scope>
    <source>
        <strain evidence="1 2">42</strain>
    </source>
</reference>
<organism evidence="1 2">
    <name type="scientific">Flavobacterium pectinovorum</name>
    <dbReference type="NCBI Taxonomy" id="29533"/>
    <lineage>
        <taxon>Bacteria</taxon>
        <taxon>Pseudomonadati</taxon>
        <taxon>Bacteroidota</taxon>
        <taxon>Flavobacteriia</taxon>
        <taxon>Flavobacteriales</taxon>
        <taxon>Flavobacteriaceae</taxon>
        <taxon>Flavobacterium</taxon>
    </lineage>
</organism>
<evidence type="ECO:0000313" key="1">
    <source>
        <dbReference type="EMBL" id="TPG41711.1"/>
    </source>
</evidence>
<accession>A0A502EZV1</accession>
<dbReference type="OrthoDB" id="1246706at2"/>
<protein>
    <submittedName>
        <fullName evidence="1">Uncharacterized protein</fullName>
    </submittedName>
</protein>
<proteinExistence type="predicted"/>
<gene>
    <name evidence="1" type="ORF">EAH81_09530</name>
</gene>